<dbReference type="GO" id="GO:0030639">
    <property type="term" value="P:polyketide biosynthetic process"/>
    <property type="evidence" value="ECO:0007669"/>
    <property type="project" value="TreeGrafter"/>
</dbReference>
<accession>A0A1J6J3W3</accession>
<dbReference type="InterPro" id="IPR016039">
    <property type="entry name" value="Thiolase-like"/>
</dbReference>
<dbReference type="STRING" id="49451.A0A1J6J3W3"/>
<proteinExistence type="inferred from homology"/>
<dbReference type="Proteomes" id="UP000187609">
    <property type="component" value="Unassembled WGS sequence"/>
</dbReference>
<evidence type="ECO:0000259" key="2">
    <source>
        <dbReference type="Pfam" id="PF02797"/>
    </source>
</evidence>
<dbReference type="SMR" id="A0A1J6J3W3"/>
<dbReference type="EMBL" id="MJEQ01037185">
    <property type="protein sequence ID" value="OIT04559.1"/>
    <property type="molecule type" value="Genomic_DNA"/>
</dbReference>
<evidence type="ECO:0000313" key="4">
    <source>
        <dbReference type="Proteomes" id="UP000187609"/>
    </source>
</evidence>
<dbReference type="InterPro" id="IPR012328">
    <property type="entry name" value="Chalcone/stilbene_synt_C"/>
</dbReference>
<dbReference type="PANTHER" id="PTHR11877">
    <property type="entry name" value="HYDROXYMETHYLGLUTARYL-COA SYNTHASE"/>
    <property type="match status" value="1"/>
</dbReference>
<protein>
    <submittedName>
        <fullName evidence="3">Chalcone synthase</fullName>
    </submittedName>
</protein>
<name>A0A1J6J3W3_NICAT</name>
<dbReference type="GO" id="GO:0016747">
    <property type="term" value="F:acyltransferase activity, transferring groups other than amino-acyl groups"/>
    <property type="evidence" value="ECO:0007669"/>
    <property type="project" value="InterPro"/>
</dbReference>
<dbReference type="Gramene" id="OIT04559">
    <property type="protein sequence ID" value="OIT04559"/>
    <property type="gene ID" value="A4A49_38673"/>
</dbReference>
<comment type="caution">
    <text evidence="3">The sequence shown here is derived from an EMBL/GenBank/DDBJ whole genome shotgun (WGS) entry which is preliminary data.</text>
</comment>
<dbReference type="Pfam" id="PF02797">
    <property type="entry name" value="Chal_sti_synt_C"/>
    <property type="match status" value="1"/>
</dbReference>
<dbReference type="PANTHER" id="PTHR11877:SF51">
    <property type="entry name" value="CHALCONE SYNTHASE"/>
    <property type="match status" value="1"/>
</dbReference>
<sequence length="116" mass="12829">MLISKDIERIMEEVFRPLSISDWNSIFWVAHAGGRAILDQIEVKVGLKREKLRATRHVMSEYGNMGSACVLFVLDEMWKTSIKKGLGTTGEGLEWGVLCGGPGLTGETIVLHIVSI</sequence>
<dbReference type="FunFam" id="3.40.47.10:FF:000014">
    <property type="entry name" value="Chalcone synthase 1"/>
    <property type="match status" value="1"/>
</dbReference>
<organism evidence="3 4">
    <name type="scientific">Nicotiana attenuata</name>
    <name type="common">Coyote tobacco</name>
    <dbReference type="NCBI Taxonomy" id="49451"/>
    <lineage>
        <taxon>Eukaryota</taxon>
        <taxon>Viridiplantae</taxon>
        <taxon>Streptophyta</taxon>
        <taxon>Embryophyta</taxon>
        <taxon>Tracheophyta</taxon>
        <taxon>Spermatophyta</taxon>
        <taxon>Magnoliopsida</taxon>
        <taxon>eudicotyledons</taxon>
        <taxon>Gunneridae</taxon>
        <taxon>Pentapetalae</taxon>
        <taxon>asterids</taxon>
        <taxon>lamiids</taxon>
        <taxon>Solanales</taxon>
        <taxon>Solanaceae</taxon>
        <taxon>Nicotianoideae</taxon>
        <taxon>Nicotianeae</taxon>
        <taxon>Nicotiana</taxon>
    </lineage>
</organism>
<evidence type="ECO:0000256" key="1">
    <source>
        <dbReference type="ARBA" id="ARBA00005531"/>
    </source>
</evidence>
<evidence type="ECO:0000313" key="3">
    <source>
        <dbReference type="EMBL" id="OIT04559.1"/>
    </source>
</evidence>
<dbReference type="InterPro" id="IPR011141">
    <property type="entry name" value="Polyketide_synthase_type-III"/>
</dbReference>
<dbReference type="SUPFAM" id="SSF53901">
    <property type="entry name" value="Thiolase-like"/>
    <property type="match status" value="1"/>
</dbReference>
<feature type="domain" description="Chalcone/stilbene synthase C-terminal" evidence="2">
    <location>
        <begin position="2"/>
        <end position="114"/>
    </location>
</feature>
<gene>
    <name evidence="3" type="primary">CHS</name>
    <name evidence="3" type="ORF">A4A49_38673</name>
</gene>
<dbReference type="OMA" id="ANGCDTT"/>
<keyword evidence="4" id="KW-1185">Reference proteome</keyword>
<dbReference type="AlphaFoldDB" id="A0A1J6J3W3"/>
<comment type="similarity">
    <text evidence="1">Belongs to the thiolase-like superfamily. Chalcone/stilbene synthases family.</text>
</comment>
<dbReference type="Gene3D" id="3.40.47.10">
    <property type="match status" value="1"/>
</dbReference>
<reference evidence="3" key="1">
    <citation type="submission" date="2016-11" db="EMBL/GenBank/DDBJ databases">
        <title>The genome of Nicotiana attenuata.</title>
        <authorList>
            <person name="Xu S."/>
            <person name="Brockmoeller T."/>
            <person name="Gaquerel E."/>
            <person name="Navarro A."/>
            <person name="Kuhl H."/>
            <person name="Gase K."/>
            <person name="Ling Z."/>
            <person name="Zhou W."/>
            <person name="Kreitzer C."/>
            <person name="Stanke M."/>
            <person name="Tang H."/>
            <person name="Lyons E."/>
            <person name="Pandey P."/>
            <person name="Pandey S.P."/>
            <person name="Timmermann B."/>
            <person name="Baldwin I.T."/>
        </authorList>
    </citation>
    <scope>NUCLEOTIDE SEQUENCE [LARGE SCALE GENOMIC DNA]</scope>
    <source>
        <strain evidence="3">UT</strain>
    </source>
</reference>